<dbReference type="RefSeq" id="WP_074604709.1">
    <property type="nucleotide sequence ID" value="NZ_FNGY01000001.1"/>
</dbReference>
<name>A0A1G9KYH3_9SPHI</name>
<dbReference type="Pfam" id="PF00027">
    <property type="entry name" value="cNMP_binding"/>
    <property type="match status" value="1"/>
</dbReference>
<protein>
    <submittedName>
        <fullName evidence="2">cAMP-binding domain of CRP or a regulatory subunit of cAMP-dependent protein kinases</fullName>
    </submittedName>
</protein>
<reference evidence="3" key="1">
    <citation type="submission" date="2016-10" db="EMBL/GenBank/DDBJ databases">
        <authorList>
            <person name="Varghese N."/>
            <person name="Submissions S."/>
        </authorList>
    </citation>
    <scope>NUCLEOTIDE SEQUENCE [LARGE SCALE GENOMIC DNA]</scope>
    <source>
        <strain evidence="3">DSM 19110</strain>
    </source>
</reference>
<sequence length="196" mass="22905">MHDLILKNIAKHIVLDEAEEACFLACLKERQVLKKEFILKEGQICREINFVVSGTLRAFYLDKTGKESTIMFALADWWVTDMFCFVNEQAAMLNIEATADSCILQLQKEDLDRLYIQVPKFERFFRIIMQNAYIREQLRVIQGLSLSAEERYHNFLIKYPKVAQQVKQKQIASYLGITPEFLSTIRGNKTKKKKKS</sequence>
<gene>
    <name evidence="2" type="ORF">SAMN05421820_101708</name>
</gene>
<dbReference type="OrthoDB" id="9152304at2"/>
<keyword evidence="2" id="KW-0418">Kinase</keyword>
<organism evidence="2 3">
    <name type="scientific">Pedobacter steynii</name>
    <dbReference type="NCBI Taxonomy" id="430522"/>
    <lineage>
        <taxon>Bacteria</taxon>
        <taxon>Pseudomonadati</taxon>
        <taxon>Bacteroidota</taxon>
        <taxon>Sphingobacteriia</taxon>
        <taxon>Sphingobacteriales</taxon>
        <taxon>Sphingobacteriaceae</taxon>
        <taxon>Pedobacter</taxon>
    </lineage>
</organism>
<dbReference type="CDD" id="cd00038">
    <property type="entry name" value="CAP_ED"/>
    <property type="match status" value="1"/>
</dbReference>
<dbReference type="Proteomes" id="UP000183200">
    <property type="component" value="Unassembled WGS sequence"/>
</dbReference>
<dbReference type="EMBL" id="FNGY01000001">
    <property type="protein sequence ID" value="SDL54761.1"/>
    <property type="molecule type" value="Genomic_DNA"/>
</dbReference>
<proteinExistence type="predicted"/>
<dbReference type="Gene3D" id="2.60.120.10">
    <property type="entry name" value="Jelly Rolls"/>
    <property type="match status" value="1"/>
</dbReference>
<dbReference type="InterPro" id="IPR000595">
    <property type="entry name" value="cNMP-bd_dom"/>
</dbReference>
<keyword evidence="3" id="KW-1185">Reference proteome</keyword>
<dbReference type="InterPro" id="IPR018490">
    <property type="entry name" value="cNMP-bd_dom_sf"/>
</dbReference>
<dbReference type="SUPFAM" id="SSF51206">
    <property type="entry name" value="cAMP-binding domain-like"/>
    <property type="match status" value="1"/>
</dbReference>
<feature type="domain" description="Cyclic nucleotide-binding" evidence="1">
    <location>
        <begin position="30"/>
        <end position="115"/>
    </location>
</feature>
<dbReference type="GO" id="GO:0016301">
    <property type="term" value="F:kinase activity"/>
    <property type="evidence" value="ECO:0007669"/>
    <property type="project" value="UniProtKB-KW"/>
</dbReference>
<evidence type="ECO:0000313" key="3">
    <source>
        <dbReference type="Proteomes" id="UP000183200"/>
    </source>
</evidence>
<keyword evidence="2" id="KW-0808">Transferase</keyword>
<evidence type="ECO:0000313" key="2">
    <source>
        <dbReference type="EMBL" id="SDL54761.1"/>
    </source>
</evidence>
<accession>A0A1G9KYH3</accession>
<dbReference type="AlphaFoldDB" id="A0A1G9KYH3"/>
<dbReference type="STRING" id="430522.BFS30_25675"/>
<dbReference type="InterPro" id="IPR014710">
    <property type="entry name" value="RmlC-like_jellyroll"/>
</dbReference>
<evidence type="ECO:0000259" key="1">
    <source>
        <dbReference type="Pfam" id="PF00027"/>
    </source>
</evidence>